<evidence type="ECO:0000256" key="3">
    <source>
        <dbReference type="ARBA" id="ARBA00023002"/>
    </source>
</evidence>
<evidence type="ECO:0000256" key="4">
    <source>
        <dbReference type="ARBA" id="ARBA00023062"/>
    </source>
</evidence>
<keyword evidence="8" id="KW-1185">Reference proteome</keyword>
<keyword evidence="4 5" id="KW-0642">Proline metabolism</keyword>
<dbReference type="OrthoDB" id="5464at2759"/>
<dbReference type="PANTHER" id="PTHR13914:SF0">
    <property type="entry name" value="PROLINE DEHYDROGENASE 1, MITOCHONDRIAL"/>
    <property type="match status" value="1"/>
</dbReference>
<accession>A0A8J4WF47</accession>
<dbReference type="GO" id="GO:0004657">
    <property type="term" value="F:proline dehydrogenase activity"/>
    <property type="evidence" value="ECO:0007669"/>
    <property type="project" value="UniProtKB-EC"/>
</dbReference>
<evidence type="ECO:0000313" key="8">
    <source>
        <dbReference type="Proteomes" id="UP000748531"/>
    </source>
</evidence>
<feature type="domain" description="Proline dehydrogenase" evidence="6">
    <location>
        <begin position="24"/>
        <end position="246"/>
    </location>
</feature>
<comment type="caution">
    <text evidence="7">The sequence shown here is derived from an EMBL/GenBank/DDBJ whole genome shotgun (WGS) entry which is preliminary data.</text>
</comment>
<dbReference type="InterPro" id="IPR002872">
    <property type="entry name" value="Proline_DH_dom"/>
</dbReference>
<dbReference type="EC" id="1.5.5.2" evidence="5"/>
<name>A0A8J4WF47_9TREM</name>
<keyword evidence="5" id="KW-0274">FAD</keyword>
<evidence type="ECO:0000259" key="6">
    <source>
        <dbReference type="Pfam" id="PF01619"/>
    </source>
</evidence>
<comment type="catalytic activity">
    <reaction evidence="5">
        <text>L-proline + a quinone = (S)-1-pyrroline-5-carboxylate + a quinol + H(+)</text>
        <dbReference type="Rhea" id="RHEA:23784"/>
        <dbReference type="ChEBI" id="CHEBI:15378"/>
        <dbReference type="ChEBI" id="CHEBI:17388"/>
        <dbReference type="ChEBI" id="CHEBI:24646"/>
        <dbReference type="ChEBI" id="CHEBI:60039"/>
        <dbReference type="ChEBI" id="CHEBI:132124"/>
        <dbReference type="EC" id="1.5.5.2"/>
    </reaction>
</comment>
<dbReference type="PANTHER" id="PTHR13914">
    <property type="entry name" value="PROLINE OXIDASE"/>
    <property type="match status" value="1"/>
</dbReference>
<dbReference type="InterPro" id="IPR015659">
    <property type="entry name" value="Proline_oxidase"/>
</dbReference>
<keyword evidence="5" id="KW-0285">Flavoprotein</keyword>
<dbReference type="Proteomes" id="UP000748531">
    <property type="component" value="Unassembled WGS sequence"/>
</dbReference>
<protein>
    <recommendedName>
        <fullName evidence="5">Proline dehydrogenase</fullName>
        <ecNumber evidence="5">1.5.5.2</ecNumber>
    </recommendedName>
</protein>
<evidence type="ECO:0000256" key="2">
    <source>
        <dbReference type="ARBA" id="ARBA00005869"/>
    </source>
</evidence>
<dbReference type="Pfam" id="PF01619">
    <property type="entry name" value="Pro_dh"/>
    <property type="match status" value="1"/>
</dbReference>
<dbReference type="GO" id="GO:0010133">
    <property type="term" value="P:L-proline catabolic process to L-glutamate"/>
    <property type="evidence" value="ECO:0007669"/>
    <property type="project" value="TreeGrafter"/>
</dbReference>
<comment type="pathway">
    <text evidence="1">Amino-acid degradation; L-proline degradation into L-glutamate; L-glutamate from L-proline: step 1/2.</text>
</comment>
<comment type="function">
    <text evidence="5">Converts proline to delta-1-pyrroline-5-carboxylate.</text>
</comment>
<proteinExistence type="inferred from homology"/>
<keyword evidence="3 5" id="KW-0560">Oxidoreductase</keyword>
<comment type="similarity">
    <text evidence="2 5">Belongs to the proline oxidase family.</text>
</comment>
<sequence length="270" mass="31567">MPPTECTGKMEQLVPTLTADGLEQMRNMLQRVDTIARHAQSSGVRVMVDAEQTYFQPAIRRITMEMMRLFNHESAVIFNTYQCYLKNAREYLNHDLQHAKVEDFYFGAKFVRGAYMDQERARAAALDYDDPICVDYEATTNMYKSCVIEALKAIQQRPIGRVAIMMATHNEDTVRFVLEKMYEYNVTPEQRLICFGQLFGMCDQLSFTLGQNGYSVYKYVPYGPVEEVLPYLSRRALENGSILSNTKVERQLMWTELKRRLRNRQFFYQP</sequence>
<dbReference type="AlphaFoldDB" id="A0A8J4WF47"/>
<dbReference type="EMBL" id="LUCH01005572">
    <property type="protein sequence ID" value="KAF5397956.1"/>
    <property type="molecule type" value="Genomic_DNA"/>
</dbReference>
<evidence type="ECO:0000256" key="5">
    <source>
        <dbReference type="RuleBase" id="RU364054"/>
    </source>
</evidence>
<dbReference type="InterPro" id="IPR029041">
    <property type="entry name" value="FAD-linked_oxidoreductase-like"/>
</dbReference>
<dbReference type="Gene3D" id="3.20.20.220">
    <property type="match status" value="1"/>
</dbReference>
<dbReference type="GO" id="GO:0071949">
    <property type="term" value="F:FAD binding"/>
    <property type="evidence" value="ECO:0007669"/>
    <property type="project" value="TreeGrafter"/>
</dbReference>
<comment type="cofactor">
    <cofactor evidence="5">
        <name>FAD</name>
        <dbReference type="ChEBI" id="CHEBI:57692"/>
    </cofactor>
</comment>
<evidence type="ECO:0000313" key="7">
    <source>
        <dbReference type="EMBL" id="KAF5397956.1"/>
    </source>
</evidence>
<evidence type="ECO:0000256" key="1">
    <source>
        <dbReference type="ARBA" id="ARBA00004739"/>
    </source>
</evidence>
<dbReference type="GO" id="GO:0005739">
    <property type="term" value="C:mitochondrion"/>
    <property type="evidence" value="ECO:0007669"/>
    <property type="project" value="TreeGrafter"/>
</dbReference>
<organism evidence="7 8">
    <name type="scientific">Paragonimus heterotremus</name>
    <dbReference type="NCBI Taxonomy" id="100268"/>
    <lineage>
        <taxon>Eukaryota</taxon>
        <taxon>Metazoa</taxon>
        <taxon>Spiralia</taxon>
        <taxon>Lophotrochozoa</taxon>
        <taxon>Platyhelminthes</taxon>
        <taxon>Trematoda</taxon>
        <taxon>Digenea</taxon>
        <taxon>Plagiorchiida</taxon>
        <taxon>Troglotremata</taxon>
        <taxon>Troglotrematidae</taxon>
        <taxon>Paragonimus</taxon>
    </lineage>
</organism>
<gene>
    <name evidence="7" type="ORF">PHET_09003</name>
</gene>
<reference evidence="7" key="1">
    <citation type="submission" date="2019-05" db="EMBL/GenBank/DDBJ databases">
        <title>Annotation for the trematode Paragonimus heterotremus.</title>
        <authorList>
            <person name="Choi Y.-J."/>
        </authorList>
    </citation>
    <scope>NUCLEOTIDE SEQUENCE</scope>
    <source>
        <strain evidence="7">LC</strain>
    </source>
</reference>
<dbReference type="SUPFAM" id="SSF51730">
    <property type="entry name" value="FAD-linked oxidoreductase"/>
    <property type="match status" value="1"/>
</dbReference>